<comment type="caution">
    <text evidence="1">The sequence shown here is derived from an EMBL/GenBank/DDBJ whole genome shotgun (WGS) entry which is preliminary data.</text>
</comment>
<gene>
    <name evidence="1" type="ORF">DL764_000421</name>
</gene>
<protein>
    <submittedName>
        <fullName evidence="1">Uncharacterized protein</fullName>
    </submittedName>
</protein>
<accession>A0A4V1XCS8</accession>
<keyword evidence="2" id="KW-1185">Reference proteome</keyword>
<dbReference type="Proteomes" id="UP000293360">
    <property type="component" value="Unassembled WGS sequence"/>
</dbReference>
<evidence type="ECO:0000313" key="2">
    <source>
        <dbReference type="Proteomes" id="UP000293360"/>
    </source>
</evidence>
<reference evidence="1 2" key="1">
    <citation type="submission" date="2018-06" db="EMBL/GenBank/DDBJ databases">
        <title>Complete Genomes of Monosporascus.</title>
        <authorList>
            <person name="Robinson A.J."/>
            <person name="Natvig D.O."/>
        </authorList>
    </citation>
    <scope>NUCLEOTIDE SEQUENCE [LARGE SCALE GENOMIC DNA]</scope>
    <source>
        <strain evidence="1 2">CBS 110550</strain>
    </source>
</reference>
<dbReference type="EMBL" id="QJNU01000012">
    <property type="protein sequence ID" value="RYP10799.1"/>
    <property type="molecule type" value="Genomic_DNA"/>
</dbReference>
<dbReference type="AlphaFoldDB" id="A0A4V1XCS8"/>
<evidence type="ECO:0000313" key="1">
    <source>
        <dbReference type="EMBL" id="RYP10799.1"/>
    </source>
</evidence>
<name>A0A4V1XCS8_9PEZI</name>
<sequence length="72" mass="7495">MTTTNGSAADSAAPRVAITSTAIAALDLGRRQQELVAAAHRPQRVTGHFELKPGVWAPNSAVADVVDLTDDN</sequence>
<organism evidence="1 2">
    <name type="scientific">Monosporascus ibericus</name>
    <dbReference type="NCBI Taxonomy" id="155417"/>
    <lineage>
        <taxon>Eukaryota</taxon>
        <taxon>Fungi</taxon>
        <taxon>Dikarya</taxon>
        <taxon>Ascomycota</taxon>
        <taxon>Pezizomycotina</taxon>
        <taxon>Sordariomycetes</taxon>
        <taxon>Xylariomycetidae</taxon>
        <taxon>Xylariales</taxon>
        <taxon>Xylariales incertae sedis</taxon>
        <taxon>Monosporascus</taxon>
    </lineage>
</organism>
<proteinExistence type="predicted"/>